<dbReference type="PANTHER" id="PTHR13707">
    <property type="entry name" value="KETOACID-COENZYME A TRANSFERASE"/>
    <property type="match status" value="1"/>
</dbReference>
<dbReference type="InterPro" id="IPR012791">
    <property type="entry name" value="3-oxoacid_CoA-transf_B"/>
</dbReference>
<comment type="caution">
    <text evidence="3">The sequence shown here is derived from an EMBL/GenBank/DDBJ whole genome shotgun (WGS) entry which is preliminary data.</text>
</comment>
<dbReference type="GO" id="GO:0008410">
    <property type="term" value="F:CoA-transferase activity"/>
    <property type="evidence" value="ECO:0007669"/>
    <property type="project" value="InterPro"/>
</dbReference>
<evidence type="ECO:0000313" key="3">
    <source>
        <dbReference type="EMBL" id="MXP66160.1"/>
    </source>
</evidence>
<proteinExistence type="inferred from homology"/>
<dbReference type="SUPFAM" id="SSF100950">
    <property type="entry name" value="NagB/RpiA/CoA transferase-like"/>
    <property type="match status" value="1"/>
</dbReference>
<evidence type="ECO:0000256" key="1">
    <source>
        <dbReference type="ARBA" id="ARBA00007047"/>
    </source>
</evidence>
<dbReference type="EMBL" id="SNVJ01000055">
    <property type="protein sequence ID" value="MXP66160.1"/>
    <property type="molecule type" value="Genomic_DNA"/>
</dbReference>
<keyword evidence="4" id="KW-1185">Reference proteome</keyword>
<accession>A0A845BJC0</accession>
<name>A0A845BJC0_9PROT</name>
<dbReference type="SMART" id="SM00882">
    <property type="entry name" value="CoA_trans"/>
    <property type="match status" value="1"/>
</dbReference>
<dbReference type="Pfam" id="PF01144">
    <property type="entry name" value="CoA_trans"/>
    <property type="match status" value="1"/>
</dbReference>
<reference evidence="3 4" key="1">
    <citation type="submission" date="2019-03" db="EMBL/GenBank/DDBJ databases">
        <title>Roseomonas sp. a novel Roseomonas species isolated from Sea whip Gorgonian.</title>
        <authorList>
            <person name="Li F."/>
            <person name="Pan X."/>
            <person name="Huang S."/>
            <person name="Li Z."/>
            <person name="Meng B."/>
        </authorList>
    </citation>
    <scope>NUCLEOTIDE SEQUENCE [LARGE SCALE GENOMIC DNA]</scope>
    <source>
        <strain evidence="3 4">M0104</strain>
    </source>
</reference>
<dbReference type="Proteomes" id="UP000460715">
    <property type="component" value="Unassembled WGS sequence"/>
</dbReference>
<keyword evidence="2 3" id="KW-0808">Transferase</keyword>
<dbReference type="InterPro" id="IPR004164">
    <property type="entry name" value="CoA_transf_AS"/>
</dbReference>
<sequence>MSETSFTPLSRKDMARRVAQDIPEGWYVNLGIGIPTMVADYVPLEREVVFHSENGVLGMGPAPGPDDADPWLINAGKQLVTLRRGGAYVHHADSFAMIRGGHLDLCVLGAFEVAENGDIANWATSANDTAPAVGGAMDLAAGAKRLWVVMEHVTKDGRPRLVESCSYPLTAMRSVRRIYTNLAVIDVTARGFEVVEMAPGLGFDELQAKTGARLHMSKEAG</sequence>
<dbReference type="Gene3D" id="3.40.1080.10">
    <property type="entry name" value="Glutaconate Coenzyme A-transferase"/>
    <property type="match status" value="1"/>
</dbReference>
<protein>
    <submittedName>
        <fullName evidence="3">3-oxoacid CoA-transferase subunit B</fullName>
    </submittedName>
</protein>
<dbReference type="NCBIfam" id="TIGR02428">
    <property type="entry name" value="pcaJ_scoB_fam"/>
    <property type="match status" value="1"/>
</dbReference>
<dbReference type="InterPro" id="IPR004165">
    <property type="entry name" value="CoA_trans_fam_I"/>
</dbReference>
<organism evidence="3 4">
    <name type="scientific">Teichococcus coralli</name>
    <dbReference type="NCBI Taxonomy" id="2545983"/>
    <lineage>
        <taxon>Bacteria</taxon>
        <taxon>Pseudomonadati</taxon>
        <taxon>Pseudomonadota</taxon>
        <taxon>Alphaproteobacteria</taxon>
        <taxon>Acetobacterales</taxon>
        <taxon>Roseomonadaceae</taxon>
        <taxon>Roseomonas</taxon>
    </lineage>
</organism>
<evidence type="ECO:0000256" key="2">
    <source>
        <dbReference type="ARBA" id="ARBA00022679"/>
    </source>
</evidence>
<dbReference type="AlphaFoldDB" id="A0A845BJC0"/>
<comment type="similarity">
    <text evidence="1">Belongs to the 3-oxoacid CoA-transferase subunit B family.</text>
</comment>
<dbReference type="PROSITE" id="PS01274">
    <property type="entry name" value="COA_TRANSF_2"/>
    <property type="match status" value="1"/>
</dbReference>
<dbReference type="PANTHER" id="PTHR13707:SF57">
    <property type="entry name" value="SUCCINYL-COA:3-KETOACID COENZYME A TRANSFERASE SUBUNIT B-RELATED"/>
    <property type="match status" value="1"/>
</dbReference>
<dbReference type="OrthoDB" id="9778604at2"/>
<gene>
    <name evidence="3" type="ORF">E0493_22800</name>
</gene>
<evidence type="ECO:0000313" key="4">
    <source>
        <dbReference type="Proteomes" id="UP000460715"/>
    </source>
</evidence>
<dbReference type="InterPro" id="IPR037171">
    <property type="entry name" value="NagB/RpiA_transferase-like"/>
</dbReference>
<dbReference type="RefSeq" id="WP_160939571.1">
    <property type="nucleotide sequence ID" value="NZ_SNVJ01000055.1"/>
</dbReference>